<dbReference type="AlphaFoldDB" id="A0A0F0LDL0"/>
<feature type="transmembrane region" description="Helical" evidence="1">
    <location>
        <begin position="6"/>
        <end position="25"/>
    </location>
</feature>
<keyword evidence="1" id="KW-0812">Transmembrane</keyword>
<dbReference type="EMBL" id="JYIW01000023">
    <property type="protein sequence ID" value="KJL29651.1"/>
    <property type="molecule type" value="Genomic_DNA"/>
</dbReference>
<proteinExistence type="predicted"/>
<dbReference type="Proteomes" id="UP000033640">
    <property type="component" value="Unassembled WGS sequence"/>
</dbReference>
<keyword evidence="1" id="KW-1133">Transmembrane helix</keyword>
<evidence type="ECO:0000313" key="3">
    <source>
        <dbReference type="Proteomes" id="UP000033640"/>
    </source>
</evidence>
<keyword evidence="1" id="KW-0472">Membrane</keyword>
<dbReference type="PATRIC" id="fig|82380.11.peg.1709"/>
<dbReference type="OrthoDB" id="9895449at2"/>
<gene>
    <name evidence="2" type="ORF">RS83_01673</name>
</gene>
<name>A0A0F0LDL0_9MICO</name>
<dbReference type="RefSeq" id="WP_045279034.1">
    <property type="nucleotide sequence ID" value="NZ_JYIW01000023.1"/>
</dbReference>
<sequence>MAQEIVIAGSIQAVGTALAAVISTYRGSREVRKSEMEVLRTRLEEVHALLRIQGNANLARASIEEIIVTQRLVDGGSLSGKALEFALEHMFRLSQYNIRVVEAYARR</sequence>
<accession>A0A0F0LDL0</accession>
<comment type="caution">
    <text evidence="2">The sequence shown here is derived from an EMBL/GenBank/DDBJ whole genome shotgun (WGS) entry which is preliminary data.</text>
</comment>
<evidence type="ECO:0000256" key="1">
    <source>
        <dbReference type="SAM" id="Phobius"/>
    </source>
</evidence>
<reference evidence="2 3" key="1">
    <citation type="submission" date="2015-02" db="EMBL/GenBank/DDBJ databases">
        <title>Draft genome sequences of ten Microbacterium spp. with emphasis on heavy metal contaminated environments.</title>
        <authorList>
            <person name="Corretto E."/>
        </authorList>
    </citation>
    <scope>NUCLEOTIDE SEQUENCE [LARGE SCALE GENOMIC DNA]</scope>
    <source>
        <strain evidence="2 3">BEL4b</strain>
    </source>
</reference>
<organism evidence="2 3">
    <name type="scientific">Microbacterium oxydans</name>
    <dbReference type="NCBI Taxonomy" id="82380"/>
    <lineage>
        <taxon>Bacteria</taxon>
        <taxon>Bacillati</taxon>
        <taxon>Actinomycetota</taxon>
        <taxon>Actinomycetes</taxon>
        <taxon>Micrococcales</taxon>
        <taxon>Microbacteriaceae</taxon>
        <taxon>Microbacterium</taxon>
    </lineage>
</organism>
<protein>
    <submittedName>
        <fullName evidence="2">Uncharacterized protein</fullName>
    </submittedName>
</protein>
<evidence type="ECO:0000313" key="2">
    <source>
        <dbReference type="EMBL" id="KJL29651.1"/>
    </source>
</evidence>